<keyword evidence="13" id="KW-1185">Reference proteome</keyword>
<dbReference type="SUPFAM" id="SSF52540">
    <property type="entry name" value="P-loop containing nucleoside triphosphate hydrolases"/>
    <property type="match status" value="2"/>
</dbReference>
<proteinExistence type="inferred from homology"/>
<dbReference type="InterPro" id="IPR005225">
    <property type="entry name" value="Small_GTP-bd"/>
</dbReference>
<keyword evidence="4 10" id="KW-0677">Repeat</keyword>
<dbReference type="NCBIfam" id="TIGR00231">
    <property type="entry name" value="small_GTP"/>
    <property type="match status" value="2"/>
</dbReference>
<feature type="binding site" evidence="8">
    <location>
        <begin position="183"/>
        <end position="190"/>
    </location>
    <ligand>
        <name>GTP</name>
        <dbReference type="ChEBI" id="CHEBI:37565"/>
        <label>2</label>
    </ligand>
</feature>
<feature type="binding site" evidence="8">
    <location>
        <begin position="58"/>
        <end position="62"/>
    </location>
    <ligand>
        <name>GTP</name>
        <dbReference type="ChEBI" id="CHEBI:37565"/>
        <label>1</label>
    </ligand>
</feature>
<feature type="binding site" evidence="8">
    <location>
        <begin position="230"/>
        <end position="234"/>
    </location>
    <ligand>
        <name>GTP</name>
        <dbReference type="ChEBI" id="CHEBI:37565"/>
        <label>2</label>
    </ligand>
</feature>
<comment type="subunit">
    <text evidence="8">Associates with the 50S ribosomal subunit.</text>
</comment>
<keyword evidence="6 8" id="KW-0342">GTP-binding</keyword>
<accession>B1GZE5</accession>
<evidence type="ECO:0000256" key="4">
    <source>
        <dbReference type="ARBA" id="ARBA00022737"/>
    </source>
</evidence>
<keyword evidence="5 8" id="KW-0547">Nucleotide-binding</keyword>
<dbReference type="FunFam" id="3.40.50.300:FF:000057">
    <property type="entry name" value="GTPase Der"/>
    <property type="match status" value="1"/>
</dbReference>
<dbReference type="PANTHER" id="PTHR43834:SF6">
    <property type="entry name" value="GTPASE DER"/>
    <property type="match status" value="1"/>
</dbReference>
<name>B1GZE5_ENDTX</name>
<dbReference type="Pfam" id="PF01926">
    <property type="entry name" value="MMR_HSR1"/>
    <property type="match status" value="2"/>
</dbReference>
<feature type="binding site" evidence="8">
    <location>
        <begin position="11"/>
        <end position="18"/>
    </location>
    <ligand>
        <name>GTP</name>
        <dbReference type="ChEBI" id="CHEBI:37565"/>
        <label>1</label>
    </ligand>
</feature>
<evidence type="ECO:0000313" key="13">
    <source>
        <dbReference type="Proteomes" id="UP000001691"/>
    </source>
</evidence>
<feature type="binding site" evidence="8">
    <location>
        <begin position="120"/>
        <end position="123"/>
    </location>
    <ligand>
        <name>GTP</name>
        <dbReference type="ChEBI" id="CHEBI:37565"/>
        <label>1</label>
    </ligand>
</feature>
<protein>
    <recommendedName>
        <fullName evidence="2 8">GTPase Der</fullName>
    </recommendedName>
    <alternativeName>
        <fullName evidence="7 8">GTP-binding protein EngA</fullName>
    </alternativeName>
</protein>
<dbReference type="PRINTS" id="PR00326">
    <property type="entry name" value="GTP1OBG"/>
</dbReference>
<evidence type="ECO:0000256" key="3">
    <source>
        <dbReference type="ARBA" id="ARBA00022517"/>
    </source>
</evidence>
<dbReference type="InterPro" id="IPR006073">
    <property type="entry name" value="GTP-bd"/>
</dbReference>
<dbReference type="KEGG" id="rsd:TGRD_142"/>
<dbReference type="OrthoDB" id="9805918at2"/>
<dbReference type="PANTHER" id="PTHR43834">
    <property type="entry name" value="GTPASE DER"/>
    <property type="match status" value="1"/>
</dbReference>
<dbReference type="AlphaFoldDB" id="B1GZE5"/>
<evidence type="ECO:0000256" key="9">
    <source>
        <dbReference type="PROSITE-ProRule" id="PRU01049"/>
    </source>
</evidence>
<evidence type="ECO:0000256" key="2">
    <source>
        <dbReference type="ARBA" id="ARBA00020953"/>
    </source>
</evidence>
<dbReference type="STRING" id="471821.TGRD_144"/>
<dbReference type="GO" id="GO:0042254">
    <property type="term" value="P:ribosome biogenesis"/>
    <property type="evidence" value="ECO:0007669"/>
    <property type="project" value="UniProtKB-KW"/>
</dbReference>
<gene>
    <name evidence="8" type="primary">der</name>
    <name evidence="12" type="ordered locus">TGRD_142</name>
</gene>
<dbReference type="Proteomes" id="UP000001691">
    <property type="component" value="Chromosome"/>
</dbReference>
<evidence type="ECO:0000256" key="7">
    <source>
        <dbReference type="ARBA" id="ARBA00032345"/>
    </source>
</evidence>
<evidence type="ECO:0000256" key="10">
    <source>
        <dbReference type="RuleBase" id="RU004481"/>
    </source>
</evidence>
<evidence type="ECO:0000256" key="1">
    <source>
        <dbReference type="ARBA" id="ARBA00008279"/>
    </source>
</evidence>
<dbReference type="CDD" id="cd01895">
    <property type="entry name" value="EngA2"/>
    <property type="match status" value="1"/>
</dbReference>
<dbReference type="InterPro" id="IPR027417">
    <property type="entry name" value="P-loop_NTPase"/>
</dbReference>
<dbReference type="PIRSF" id="PIRSF006485">
    <property type="entry name" value="GTP-binding_EngA"/>
    <property type="match status" value="1"/>
</dbReference>
<dbReference type="EMBL" id="AP009510">
    <property type="protein sequence ID" value="BAG13627.1"/>
    <property type="molecule type" value="Genomic_DNA"/>
</dbReference>
<dbReference type="SUPFAM" id="SSF82653">
    <property type="entry name" value="Probable GTPase Der, C-terminal domain"/>
    <property type="match status" value="1"/>
</dbReference>
<dbReference type="Gene3D" id="3.30.300.20">
    <property type="match status" value="1"/>
</dbReference>
<organism evidence="12 13">
    <name type="scientific">Endomicrobium trichonymphae</name>
    <dbReference type="NCBI Taxonomy" id="1408204"/>
    <lineage>
        <taxon>Bacteria</taxon>
        <taxon>Pseudomonadati</taxon>
        <taxon>Elusimicrobiota</taxon>
        <taxon>Endomicrobiia</taxon>
        <taxon>Endomicrobiales</taxon>
        <taxon>Endomicrobiaceae</taxon>
        <taxon>Candidatus Endomicrobiellum</taxon>
    </lineage>
</organism>
<dbReference type="FunFam" id="3.40.50.300:FF:000040">
    <property type="entry name" value="GTPase Der"/>
    <property type="match status" value="1"/>
</dbReference>
<comment type="similarity">
    <text evidence="1 8 9 10">Belongs to the TRAFAC class TrmE-Era-EngA-EngB-Septin-like GTPase superfamily. EngA (Der) GTPase family.</text>
</comment>
<dbReference type="HOGENOM" id="CLU_016077_6_2_0"/>
<accession>A0A1C9ZRJ2</accession>
<dbReference type="HAMAP" id="MF_00195">
    <property type="entry name" value="GTPase_Der"/>
    <property type="match status" value="1"/>
</dbReference>
<dbReference type="NCBIfam" id="TIGR03594">
    <property type="entry name" value="GTPase_EngA"/>
    <property type="match status" value="1"/>
</dbReference>
<dbReference type="Gene3D" id="3.40.50.300">
    <property type="entry name" value="P-loop containing nucleotide triphosphate hydrolases"/>
    <property type="match status" value="2"/>
</dbReference>
<reference evidence="13" key="1">
    <citation type="journal article" date="2008" name="Proc. Natl. Acad. Sci. U.S.A.">
        <title>Complete genome of the uncultured termite group 1 bacteria in a single host protist cell.</title>
        <authorList>
            <person name="Hongoh Y."/>
            <person name="Sharma V.K."/>
            <person name="Prakash T."/>
            <person name="Noda S."/>
            <person name="Taylor T.D."/>
            <person name="Kudo T."/>
            <person name="Sakaki Y."/>
            <person name="Toyoda A."/>
            <person name="Hattori M."/>
            <person name="Ohkuma M."/>
        </authorList>
    </citation>
    <scope>NUCLEOTIDE SEQUENCE [LARGE SCALE GENOMIC DNA]</scope>
    <source>
        <strain evidence="13">Rs-D17 genomovar Ri2008</strain>
    </source>
</reference>
<feature type="binding site" evidence="8">
    <location>
        <begin position="295"/>
        <end position="298"/>
    </location>
    <ligand>
        <name>GTP</name>
        <dbReference type="ChEBI" id="CHEBI:37565"/>
        <label>2</label>
    </ligand>
</feature>
<dbReference type="GO" id="GO:0005525">
    <property type="term" value="F:GTP binding"/>
    <property type="evidence" value="ECO:0007669"/>
    <property type="project" value="UniProtKB-UniRule"/>
</dbReference>
<dbReference type="PROSITE" id="PS51712">
    <property type="entry name" value="G_ENGA"/>
    <property type="match status" value="1"/>
</dbReference>
<dbReference type="InterPro" id="IPR015946">
    <property type="entry name" value="KH_dom-like_a/b"/>
</dbReference>
<comment type="function">
    <text evidence="8 10">GTPase that plays an essential role in the late steps of ribosome biogenesis.</text>
</comment>
<feature type="domain" description="EngA-type G" evidence="11">
    <location>
        <begin position="177"/>
        <end position="352"/>
    </location>
</feature>
<keyword evidence="3 8" id="KW-0690">Ribosome biogenesis</keyword>
<evidence type="ECO:0000313" key="12">
    <source>
        <dbReference type="EMBL" id="BAG13627.1"/>
    </source>
</evidence>
<dbReference type="InterPro" id="IPR032859">
    <property type="entry name" value="KH_dom-like"/>
</dbReference>
<dbReference type="KEGG" id="eti:RSTT_124"/>
<evidence type="ECO:0000259" key="11">
    <source>
        <dbReference type="PROSITE" id="PS51712"/>
    </source>
</evidence>
<dbReference type="CDD" id="cd01894">
    <property type="entry name" value="EngA1"/>
    <property type="match status" value="1"/>
</dbReference>
<dbReference type="RefSeq" id="WP_015423156.1">
    <property type="nucleotide sequence ID" value="NC_020419.1"/>
</dbReference>
<dbReference type="InterPro" id="IPR031166">
    <property type="entry name" value="G_ENGA"/>
</dbReference>
<dbReference type="PATRIC" id="fig|471821.5.peg.204"/>
<dbReference type="Pfam" id="PF14714">
    <property type="entry name" value="KH_dom-like"/>
    <property type="match status" value="1"/>
</dbReference>
<sequence>MLMLTKVAIVGRPNVGKSALFNRLIGRKKAIIHETPGTTRDRNDHEVSWRDKNFIATDTAGWSTDISAFSKDMSRQLDIAVEKSDIVLFVVDGKTGAHPTDVQIAQQIRLKRKKTILVVNKIDTQAEEIKGYEFYELGFDDVIFVSANHGRSVHDLLDKIWENIKYDRKEKNTWKTLKIILVGKPNVGKSSFINTVAKEERSIVHDTPGTTRDSLTARIQSDGKEYILTDTAGLHRGNKTKDGMEYLSNLSTGHAIEDADVAVLIADASQGIGETEVKIARLLLEKKKPVIVTVNKWDLIEEKEEAAKYFTGQLRERIKFMNWADIIFISAKTGQRLGRIFQEAKLVFEQYSKQLTKEELNDVIRDALAKKPYTNKGRTLKIKEYVQATSKPPVFIFSVNDTDLVHFSYERFLENCLRAKFDFHGTPIVLKFRNYYKKKMD</sequence>
<dbReference type="InterPro" id="IPR016484">
    <property type="entry name" value="GTPase_Der"/>
</dbReference>
<evidence type="ECO:0000256" key="5">
    <source>
        <dbReference type="ARBA" id="ARBA00022741"/>
    </source>
</evidence>
<evidence type="ECO:0000256" key="6">
    <source>
        <dbReference type="ARBA" id="ARBA00023134"/>
    </source>
</evidence>
<evidence type="ECO:0000256" key="8">
    <source>
        <dbReference type="HAMAP-Rule" id="MF_00195"/>
    </source>
</evidence>